<sequence>MWSCSPSSSSRGSSDGELRLSDHSSDVVILSFLLLIVSALAVPWLEVSIGSPGDFLYLLVLPWVVLVPLHEGLHALVAKVFGAKVRFGITTFGKLIVAPYIAIETPLRAREYAVVSLAPLLISAAFLSLAWLLRSNFWALAYVFNTAGMAGDFLTALSLLRMPPDAKVFDDGTALRSDAEISISYPGWVSPALKVAILMLFLVILILGRVEVVVENG</sequence>
<feature type="transmembrane region" description="Helical" evidence="1">
    <location>
        <begin position="57"/>
        <end position="77"/>
    </location>
</feature>
<keyword evidence="1" id="KW-0472">Membrane</keyword>
<proteinExistence type="predicted"/>
<dbReference type="InterPro" id="IPR021683">
    <property type="entry name" value="DUF3267"/>
</dbReference>
<evidence type="ECO:0008006" key="4">
    <source>
        <dbReference type="Google" id="ProtNLM"/>
    </source>
</evidence>
<name>A0A100XZ34_9EURY</name>
<organism evidence="2 3">
    <name type="scientific">Thermococcus celericrescens</name>
    <dbReference type="NCBI Taxonomy" id="227598"/>
    <lineage>
        <taxon>Archaea</taxon>
        <taxon>Methanobacteriati</taxon>
        <taxon>Methanobacteriota</taxon>
        <taxon>Thermococci</taxon>
        <taxon>Thermococcales</taxon>
        <taxon>Thermococcaceae</taxon>
        <taxon>Thermococcus</taxon>
    </lineage>
</organism>
<feature type="transmembrane region" description="Helical" evidence="1">
    <location>
        <begin position="192"/>
        <end position="210"/>
    </location>
</feature>
<dbReference type="Pfam" id="PF11667">
    <property type="entry name" value="DUF3267"/>
    <property type="match status" value="1"/>
</dbReference>
<dbReference type="AlphaFoldDB" id="A0A100XZ34"/>
<dbReference type="EMBL" id="LLYW01000008">
    <property type="protein sequence ID" value="KUH34208.1"/>
    <property type="molecule type" value="Genomic_DNA"/>
</dbReference>
<dbReference type="STRING" id="227598.APY94_02720"/>
<protein>
    <recommendedName>
        <fullName evidence="4">DUF3267 domain-containing protein</fullName>
    </recommendedName>
</protein>
<reference evidence="2 3" key="1">
    <citation type="submission" date="2015-10" db="EMBL/GenBank/DDBJ databases">
        <title>Draft genome sequence of Thermococcus celericrescens strain DSM 17994.</title>
        <authorList>
            <person name="Hong S.-J."/>
            <person name="Park C.-E."/>
            <person name="Shin J.-H."/>
        </authorList>
    </citation>
    <scope>NUCLEOTIDE SEQUENCE [LARGE SCALE GENOMIC DNA]</scope>
    <source>
        <strain evidence="2 3">DSM 17994</strain>
    </source>
</reference>
<gene>
    <name evidence="2" type="ORF">APY94_02720</name>
</gene>
<evidence type="ECO:0000313" key="2">
    <source>
        <dbReference type="EMBL" id="KUH34208.1"/>
    </source>
</evidence>
<accession>A0A100XZ34</accession>
<keyword evidence="3" id="KW-1185">Reference proteome</keyword>
<keyword evidence="1" id="KW-0812">Transmembrane</keyword>
<feature type="transmembrane region" description="Helical" evidence="1">
    <location>
        <begin position="27"/>
        <end position="45"/>
    </location>
</feature>
<feature type="transmembrane region" description="Helical" evidence="1">
    <location>
        <begin position="139"/>
        <end position="160"/>
    </location>
</feature>
<evidence type="ECO:0000313" key="3">
    <source>
        <dbReference type="Proteomes" id="UP000053462"/>
    </source>
</evidence>
<keyword evidence="1" id="KW-1133">Transmembrane helix</keyword>
<evidence type="ECO:0000256" key="1">
    <source>
        <dbReference type="SAM" id="Phobius"/>
    </source>
</evidence>
<feature type="transmembrane region" description="Helical" evidence="1">
    <location>
        <begin position="112"/>
        <end position="133"/>
    </location>
</feature>
<dbReference type="Proteomes" id="UP000053462">
    <property type="component" value="Unassembled WGS sequence"/>
</dbReference>
<comment type="caution">
    <text evidence="2">The sequence shown here is derived from an EMBL/GenBank/DDBJ whole genome shotgun (WGS) entry which is preliminary data.</text>
</comment>